<dbReference type="InterPro" id="IPR002577">
    <property type="entry name" value="HTH_HxlR"/>
</dbReference>
<dbReference type="Pfam" id="PF01638">
    <property type="entry name" value="HxlR"/>
    <property type="match status" value="1"/>
</dbReference>
<gene>
    <name evidence="5" type="ORF">DI536_35300</name>
</gene>
<feature type="domain" description="HTH hxlR-type" evidence="4">
    <location>
        <begin position="9"/>
        <end position="108"/>
    </location>
</feature>
<dbReference type="PROSITE" id="PS51118">
    <property type="entry name" value="HTH_HXLR"/>
    <property type="match status" value="1"/>
</dbReference>
<dbReference type="PANTHER" id="PTHR33204">
    <property type="entry name" value="TRANSCRIPTIONAL REGULATOR, MARR FAMILY"/>
    <property type="match status" value="1"/>
</dbReference>
<accession>A0A2W5SWC9</accession>
<dbReference type="Gene3D" id="1.10.10.10">
    <property type="entry name" value="Winged helix-like DNA-binding domain superfamily/Winged helix DNA-binding domain"/>
    <property type="match status" value="1"/>
</dbReference>
<dbReference type="SUPFAM" id="SSF46785">
    <property type="entry name" value="Winged helix' DNA-binding domain"/>
    <property type="match status" value="1"/>
</dbReference>
<dbReference type="InterPro" id="IPR036388">
    <property type="entry name" value="WH-like_DNA-bd_sf"/>
</dbReference>
<reference evidence="5 6" key="1">
    <citation type="submission" date="2017-08" db="EMBL/GenBank/DDBJ databases">
        <title>Infants hospitalized years apart are colonized by the same room-sourced microbial strains.</title>
        <authorList>
            <person name="Brooks B."/>
            <person name="Olm M.R."/>
            <person name="Firek B.A."/>
            <person name="Baker R."/>
            <person name="Thomas B.C."/>
            <person name="Morowitz M.J."/>
            <person name="Banfield J.F."/>
        </authorList>
    </citation>
    <scope>NUCLEOTIDE SEQUENCE [LARGE SCALE GENOMIC DNA]</scope>
    <source>
        <strain evidence="5">S2_003_000_R2_14</strain>
    </source>
</reference>
<dbReference type="GO" id="GO:0003677">
    <property type="term" value="F:DNA binding"/>
    <property type="evidence" value="ECO:0007669"/>
    <property type="project" value="UniProtKB-KW"/>
</dbReference>
<evidence type="ECO:0000256" key="3">
    <source>
        <dbReference type="ARBA" id="ARBA00023163"/>
    </source>
</evidence>
<dbReference type="InterPro" id="IPR036390">
    <property type="entry name" value="WH_DNA-bd_sf"/>
</dbReference>
<evidence type="ECO:0000256" key="2">
    <source>
        <dbReference type="ARBA" id="ARBA00023125"/>
    </source>
</evidence>
<name>A0A2W5SWC9_9BACT</name>
<dbReference type="Proteomes" id="UP000249061">
    <property type="component" value="Unassembled WGS sequence"/>
</dbReference>
<dbReference type="EMBL" id="QFQP01000069">
    <property type="protein sequence ID" value="PZR03866.1"/>
    <property type="molecule type" value="Genomic_DNA"/>
</dbReference>
<sequence length="117" mass="13201">MTGSYAEECAALREVLSLIGDKWSVLVVVNLGEGTKRFSELKRNIDGISQRMLTMTVRGLERDGLVRREVFPTIPPRVEYSLTKLGRNLLGPVSSLARWAWKHRPAMEKARASFDGR</sequence>
<keyword evidence="3" id="KW-0804">Transcription</keyword>
<keyword evidence="1" id="KW-0805">Transcription regulation</keyword>
<protein>
    <submittedName>
        <fullName evidence="5">Transcriptional regulator</fullName>
    </submittedName>
</protein>
<evidence type="ECO:0000313" key="6">
    <source>
        <dbReference type="Proteomes" id="UP000249061"/>
    </source>
</evidence>
<evidence type="ECO:0000256" key="1">
    <source>
        <dbReference type="ARBA" id="ARBA00023015"/>
    </source>
</evidence>
<organism evidence="5 6">
    <name type="scientific">Archangium gephyra</name>
    <dbReference type="NCBI Taxonomy" id="48"/>
    <lineage>
        <taxon>Bacteria</taxon>
        <taxon>Pseudomonadati</taxon>
        <taxon>Myxococcota</taxon>
        <taxon>Myxococcia</taxon>
        <taxon>Myxococcales</taxon>
        <taxon>Cystobacterineae</taxon>
        <taxon>Archangiaceae</taxon>
        <taxon>Archangium</taxon>
    </lineage>
</organism>
<keyword evidence="2" id="KW-0238">DNA-binding</keyword>
<evidence type="ECO:0000313" key="5">
    <source>
        <dbReference type="EMBL" id="PZR03866.1"/>
    </source>
</evidence>
<dbReference type="PANTHER" id="PTHR33204:SF39">
    <property type="entry name" value="TRANSCRIPTIONAL REGULATORY PROTEIN"/>
    <property type="match status" value="1"/>
</dbReference>
<dbReference type="AlphaFoldDB" id="A0A2W5SWC9"/>
<comment type="caution">
    <text evidence="5">The sequence shown here is derived from an EMBL/GenBank/DDBJ whole genome shotgun (WGS) entry which is preliminary data.</text>
</comment>
<evidence type="ECO:0000259" key="4">
    <source>
        <dbReference type="PROSITE" id="PS51118"/>
    </source>
</evidence>
<proteinExistence type="predicted"/>